<proteinExistence type="predicted"/>
<gene>
    <name evidence="5" type="ORF">M768_18195</name>
</gene>
<keyword evidence="3" id="KW-0804">Transcription</keyword>
<keyword evidence="6" id="KW-1185">Reference proteome</keyword>
<dbReference type="GO" id="GO:0003677">
    <property type="term" value="F:DNA binding"/>
    <property type="evidence" value="ECO:0007669"/>
    <property type="project" value="UniProtKB-KW"/>
</dbReference>
<comment type="caution">
    <text evidence="5">The sequence shown here is derived from an EMBL/GenBank/DDBJ whole genome shotgun (WGS) entry which is preliminary data.</text>
</comment>
<dbReference type="InterPro" id="IPR036390">
    <property type="entry name" value="WH_DNA-bd_sf"/>
</dbReference>
<evidence type="ECO:0000256" key="2">
    <source>
        <dbReference type="ARBA" id="ARBA00023125"/>
    </source>
</evidence>
<evidence type="ECO:0000313" key="6">
    <source>
        <dbReference type="Proteomes" id="UP000037387"/>
    </source>
</evidence>
<dbReference type="PATRIC" id="fig|1350482.3.peg.3981"/>
<evidence type="ECO:0000256" key="1">
    <source>
        <dbReference type="ARBA" id="ARBA00023015"/>
    </source>
</evidence>
<dbReference type="PANTHER" id="PTHR43537">
    <property type="entry name" value="TRANSCRIPTIONAL REGULATOR, GNTR FAMILY"/>
    <property type="match status" value="1"/>
</dbReference>
<keyword evidence="2" id="KW-0238">DNA-binding</keyword>
<name>A0A0M0F328_CELCE</name>
<organism evidence="5 6">
    <name type="scientific">Cellulosimicrobium cellulans F16</name>
    <dbReference type="NCBI Taxonomy" id="1350482"/>
    <lineage>
        <taxon>Bacteria</taxon>
        <taxon>Bacillati</taxon>
        <taxon>Actinomycetota</taxon>
        <taxon>Actinomycetes</taxon>
        <taxon>Micrococcales</taxon>
        <taxon>Promicromonosporaceae</taxon>
        <taxon>Cellulosimicrobium</taxon>
    </lineage>
</organism>
<dbReference type="SUPFAM" id="SSF48008">
    <property type="entry name" value="GntR ligand-binding domain-like"/>
    <property type="match status" value="1"/>
</dbReference>
<dbReference type="Gene3D" id="1.20.120.530">
    <property type="entry name" value="GntR ligand-binding domain-like"/>
    <property type="match status" value="1"/>
</dbReference>
<dbReference type="EMBL" id="ATNL01000014">
    <property type="protein sequence ID" value="KON71913.1"/>
    <property type="molecule type" value="Genomic_DNA"/>
</dbReference>
<dbReference type="SMART" id="SM00345">
    <property type="entry name" value="HTH_GNTR"/>
    <property type="match status" value="1"/>
</dbReference>
<feature type="domain" description="HTH gntR-type" evidence="4">
    <location>
        <begin position="7"/>
        <end position="75"/>
    </location>
</feature>
<protein>
    <recommendedName>
        <fullName evidence="4">HTH gntR-type domain-containing protein</fullName>
    </recommendedName>
</protein>
<dbReference type="SUPFAM" id="SSF46785">
    <property type="entry name" value="Winged helix' DNA-binding domain"/>
    <property type="match status" value="1"/>
</dbReference>
<dbReference type="Gene3D" id="1.10.10.10">
    <property type="entry name" value="Winged helix-like DNA-binding domain superfamily/Winged helix DNA-binding domain"/>
    <property type="match status" value="1"/>
</dbReference>
<dbReference type="RefSeq" id="WP_053371670.1">
    <property type="nucleotide sequence ID" value="NZ_KQ435295.1"/>
</dbReference>
<dbReference type="Pfam" id="PF07729">
    <property type="entry name" value="FCD"/>
    <property type="match status" value="1"/>
</dbReference>
<evidence type="ECO:0000313" key="5">
    <source>
        <dbReference type="EMBL" id="KON71913.1"/>
    </source>
</evidence>
<dbReference type="AlphaFoldDB" id="A0A0M0F328"/>
<dbReference type="SMART" id="SM00895">
    <property type="entry name" value="FCD"/>
    <property type="match status" value="1"/>
</dbReference>
<keyword evidence="1" id="KW-0805">Transcription regulation</keyword>
<dbReference type="PANTHER" id="PTHR43537:SF5">
    <property type="entry name" value="UXU OPERON TRANSCRIPTIONAL REGULATOR"/>
    <property type="match status" value="1"/>
</dbReference>
<dbReference type="InterPro" id="IPR008920">
    <property type="entry name" value="TF_FadR/GntR_C"/>
</dbReference>
<dbReference type="CDD" id="cd07377">
    <property type="entry name" value="WHTH_GntR"/>
    <property type="match status" value="1"/>
</dbReference>
<dbReference type="PRINTS" id="PR00035">
    <property type="entry name" value="HTHGNTR"/>
</dbReference>
<evidence type="ECO:0000256" key="3">
    <source>
        <dbReference type="ARBA" id="ARBA00023163"/>
    </source>
</evidence>
<dbReference type="InterPro" id="IPR036388">
    <property type="entry name" value="WH-like_DNA-bd_sf"/>
</dbReference>
<accession>A0A0M0F328</accession>
<dbReference type="InterPro" id="IPR000524">
    <property type="entry name" value="Tscrpt_reg_HTH_GntR"/>
</dbReference>
<reference evidence="5 6" key="1">
    <citation type="journal article" date="2015" name="Sci. Rep.">
        <title>Functional and structural properties of a novel cellulosome-like multienzyme complex: efficient glycoside hydrolysis of water-insoluble 7-xylosyl-10-deacetylpaclitaxel.</title>
        <authorList>
            <person name="Dou T.Y."/>
            <person name="Luan H.W."/>
            <person name="Ge G.B."/>
            <person name="Dong M.M."/>
            <person name="Zou H.F."/>
            <person name="He Y.Q."/>
            <person name="Cui P."/>
            <person name="Wang J.Y."/>
            <person name="Hao D.C."/>
            <person name="Yang S.L."/>
            <person name="Yang L."/>
        </authorList>
    </citation>
    <scope>NUCLEOTIDE SEQUENCE [LARGE SCALE GENOMIC DNA]</scope>
    <source>
        <strain evidence="5 6">F16</strain>
    </source>
</reference>
<evidence type="ECO:0000259" key="4">
    <source>
        <dbReference type="PROSITE" id="PS50949"/>
    </source>
</evidence>
<dbReference type="PROSITE" id="PS50949">
    <property type="entry name" value="HTH_GNTR"/>
    <property type="match status" value="1"/>
</dbReference>
<dbReference type="Pfam" id="PF00392">
    <property type="entry name" value="GntR"/>
    <property type="match status" value="1"/>
</dbReference>
<dbReference type="GO" id="GO:0003700">
    <property type="term" value="F:DNA-binding transcription factor activity"/>
    <property type="evidence" value="ECO:0007669"/>
    <property type="project" value="InterPro"/>
</dbReference>
<dbReference type="Proteomes" id="UP000037387">
    <property type="component" value="Unassembled WGS sequence"/>
</dbReference>
<dbReference type="InterPro" id="IPR011711">
    <property type="entry name" value="GntR_C"/>
</dbReference>
<sequence length="236" mass="25341">MTALHRRPLADQAAELLLDRVRSGVWPLDHRLPGEQALATELGVGRSTVREAIRQLAGRGVLDSRQGSGVYVVSTDTADDWDEVLRRGEIVDVLEVRAALEAEAAGLATTRRTPADLRAMTTALARRGQVPATSSAADYVDADLVFHRAVVDAAHNAVLGELFATFVPRLRRAMVAMVDLDHAGEAHRHDQDAHEAILEAVRDRDAVRASAAAREHLAAVHAKVAGRDPGATGGER</sequence>